<name>A0A819SD05_9BILA</name>
<dbReference type="AlphaFoldDB" id="A0A819SD05"/>
<sequence length="26" mass="2818">MSYVFIGTVMNITTTWRDGGTGASHD</sequence>
<evidence type="ECO:0000313" key="1">
    <source>
        <dbReference type="EMBL" id="CAF4061113.1"/>
    </source>
</evidence>
<dbReference type="Proteomes" id="UP000663844">
    <property type="component" value="Unassembled WGS sequence"/>
</dbReference>
<protein>
    <submittedName>
        <fullName evidence="1">Uncharacterized protein</fullName>
    </submittedName>
</protein>
<evidence type="ECO:0000313" key="2">
    <source>
        <dbReference type="Proteomes" id="UP000663844"/>
    </source>
</evidence>
<accession>A0A819SD05</accession>
<feature type="non-terminal residue" evidence="1">
    <location>
        <position position="26"/>
    </location>
</feature>
<proteinExistence type="predicted"/>
<organism evidence="1 2">
    <name type="scientific">Adineta steineri</name>
    <dbReference type="NCBI Taxonomy" id="433720"/>
    <lineage>
        <taxon>Eukaryota</taxon>
        <taxon>Metazoa</taxon>
        <taxon>Spiralia</taxon>
        <taxon>Gnathifera</taxon>
        <taxon>Rotifera</taxon>
        <taxon>Eurotatoria</taxon>
        <taxon>Bdelloidea</taxon>
        <taxon>Adinetida</taxon>
        <taxon>Adinetidae</taxon>
        <taxon>Adineta</taxon>
    </lineage>
</organism>
<reference evidence="1" key="1">
    <citation type="submission" date="2021-02" db="EMBL/GenBank/DDBJ databases">
        <authorList>
            <person name="Nowell W R."/>
        </authorList>
    </citation>
    <scope>NUCLEOTIDE SEQUENCE</scope>
</reference>
<comment type="caution">
    <text evidence="1">The sequence shown here is derived from an EMBL/GenBank/DDBJ whole genome shotgun (WGS) entry which is preliminary data.</text>
</comment>
<gene>
    <name evidence="1" type="ORF">OXD698_LOCUS33131</name>
</gene>
<dbReference type="EMBL" id="CAJOAZ010004479">
    <property type="protein sequence ID" value="CAF4061113.1"/>
    <property type="molecule type" value="Genomic_DNA"/>
</dbReference>